<feature type="chain" id="PRO_5039415725" evidence="1">
    <location>
        <begin position="26"/>
        <end position="212"/>
    </location>
</feature>
<dbReference type="EMBL" id="JADIND010000087">
    <property type="protein sequence ID" value="MBO8430534.1"/>
    <property type="molecule type" value="Genomic_DNA"/>
</dbReference>
<dbReference type="AlphaFoldDB" id="A0A9D9GZJ0"/>
<name>A0A9D9GZJ0_9BACT</name>
<accession>A0A9D9GZJ0</accession>
<sequence length="212" mass="22561">MKVKKFIASGLLLTALGLYLSPLTAGVVSAQNFEESLYAFLKNTDNIRVSYEYPVSSTFQSSAVQGKSKLPAHTPVIIRSECEIDLKTFNSGDYVKFSVVGDVKDEFGTILIKSGSSVSASISFINAPSSLGKSGNITINDFHTNAVDGTPIPLTGTLSSNPDDKLALSVVLSVLICPLFLLMKGEYPELPAGTMKTVYTASDMYINTAAGL</sequence>
<evidence type="ECO:0000313" key="3">
    <source>
        <dbReference type="Proteomes" id="UP000823632"/>
    </source>
</evidence>
<gene>
    <name evidence="2" type="ORF">IAC76_04035</name>
</gene>
<evidence type="ECO:0000313" key="2">
    <source>
        <dbReference type="EMBL" id="MBO8430534.1"/>
    </source>
</evidence>
<proteinExistence type="predicted"/>
<organism evidence="2 3">
    <name type="scientific">Candidatus Scatousia excrementipullorum</name>
    <dbReference type="NCBI Taxonomy" id="2840936"/>
    <lineage>
        <taxon>Bacteria</taxon>
        <taxon>Candidatus Scatousia</taxon>
    </lineage>
</organism>
<dbReference type="Proteomes" id="UP000823632">
    <property type="component" value="Unassembled WGS sequence"/>
</dbReference>
<reference evidence="2" key="1">
    <citation type="submission" date="2020-10" db="EMBL/GenBank/DDBJ databases">
        <authorList>
            <person name="Gilroy R."/>
        </authorList>
    </citation>
    <scope>NUCLEOTIDE SEQUENCE</scope>
    <source>
        <strain evidence="2">10192</strain>
    </source>
</reference>
<keyword evidence="1" id="KW-0732">Signal</keyword>
<feature type="signal peptide" evidence="1">
    <location>
        <begin position="1"/>
        <end position="25"/>
    </location>
</feature>
<reference evidence="2" key="2">
    <citation type="journal article" date="2021" name="PeerJ">
        <title>Extensive microbial diversity within the chicken gut microbiome revealed by metagenomics and culture.</title>
        <authorList>
            <person name="Gilroy R."/>
            <person name="Ravi A."/>
            <person name="Getino M."/>
            <person name="Pursley I."/>
            <person name="Horton D.L."/>
            <person name="Alikhan N.F."/>
            <person name="Baker D."/>
            <person name="Gharbi K."/>
            <person name="Hall N."/>
            <person name="Watson M."/>
            <person name="Adriaenssens E.M."/>
            <person name="Foster-Nyarko E."/>
            <person name="Jarju S."/>
            <person name="Secka A."/>
            <person name="Antonio M."/>
            <person name="Oren A."/>
            <person name="Chaudhuri R.R."/>
            <person name="La Ragione R."/>
            <person name="Hildebrand F."/>
            <person name="Pallen M.J."/>
        </authorList>
    </citation>
    <scope>NUCLEOTIDE SEQUENCE</scope>
    <source>
        <strain evidence="2">10192</strain>
    </source>
</reference>
<protein>
    <submittedName>
        <fullName evidence="2">Uncharacterized protein</fullName>
    </submittedName>
</protein>
<evidence type="ECO:0000256" key="1">
    <source>
        <dbReference type="SAM" id="SignalP"/>
    </source>
</evidence>
<comment type="caution">
    <text evidence="2">The sequence shown here is derived from an EMBL/GenBank/DDBJ whole genome shotgun (WGS) entry which is preliminary data.</text>
</comment>